<name>A0A834LG47_RHOSS</name>
<keyword evidence="3" id="KW-1185">Reference proteome</keyword>
<dbReference type="OrthoDB" id="1431247at2759"/>
<dbReference type="EMBL" id="WJXA01000008">
    <property type="protein sequence ID" value="KAF7134351.1"/>
    <property type="molecule type" value="Genomic_DNA"/>
</dbReference>
<feature type="compositionally biased region" description="Basic and acidic residues" evidence="1">
    <location>
        <begin position="54"/>
        <end position="75"/>
    </location>
</feature>
<protein>
    <submittedName>
        <fullName evidence="2">Uncharacterized protein</fullName>
    </submittedName>
</protein>
<sequence length="140" mass="16033">MALARLAFKNMGQRVATPSCYSLASQSLVNRSLDSAQKQRWGSDPPRGFSASSGDHHEKSDGREVAVSDKGDKKFKLFPRKQRKRGLWRRNDDQNFGNLSLSLSEQRIRIFINEDETNLIAREMKINQDKSQLELLRPNN</sequence>
<dbReference type="AlphaFoldDB" id="A0A834LG47"/>
<comment type="caution">
    <text evidence="2">The sequence shown here is derived from an EMBL/GenBank/DDBJ whole genome shotgun (WGS) entry which is preliminary data.</text>
</comment>
<reference evidence="2" key="1">
    <citation type="submission" date="2019-11" db="EMBL/GenBank/DDBJ databases">
        <authorList>
            <person name="Liu Y."/>
            <person name="Hou J."/>
            <person name="Li T.-Q."/>
            <person name="Guan C.-H."/>
            <person name="Wu X."/>
            <person name="Wu H.-Z."/>
            <person name="Ling F."/>
            <person name="Zhang R."/>
            <person name="Shi X.-G."/>
            <person name="Ren J.-P."/>
            <person name="Chen E.-F."/>
            <person name="Sun J.-M."/>
        </authorList>
    </citation>
    <scope>NUCLEOTIDE SEQUENCE</scope>
    <source>
        <strain evidence="2">Adult_tree_wgs_1</strain>
        <tissue evidence="2">Leaves</tissue>
    </source>
</reference>
<proteinExistence type="predicted"/>
<feature type="region of interest" description="Disordered" evidence="1">
    <location>
        <begin position="34"/>
        <end position="76"/>
    </location>
</feature>
<gene>
    <name evidence="2" type="ORF">RHSIM_Rhsim08G0213800</name>
</gene>
<evidence type="ECO:0000256" key="1">
    <source>
        <dbReference type="SAM" id="MobiDB-lite"/>
    </source>
</evidence>
<accession>A0A834LG47</accession>
<evidence type="ECO:0000313" key="2">
    <source>
        <dbReference type="EMBL" id="KAF7134351.1"/>
    </source>
</evidence>
<evidence type="ECO:0000313" key="3">
    <source>
        <dbReference type="Proteomes" id="UP000626092"/>
    </source>
</evidence>
<dbReference type="Proteomes" id="UP000626092">
    <property type="component" value="Unassembled WGS sequence"/>
</dbReference>
<organism evidence="2 3">
    <name type="scientific">Rhododendron simsii</name>
    <name type="common">Sims's rhododendron</name>
    <dbReference type="NCBI Taxonomy" id="118357"/>
    <lineage>
        <taxon>Eukaryota</taxon>
        <taxon>Viridiplantae</taxon>
        <taxon>Streptophyta</taxon>
        <taxon>Embryophyta</taxon>
        <taxon>Tracheophyta</taxon>
        <taxon>Spermatophyta</taxon>
        <taxon>Magnoliopsida</taxon>
        <taxon>eudicotyledons</taxon>
        <taxon>Gunneridae</taxon>
        <taxon>Pentapetalae</taxon>
        <taxon>asterids</taxon>
        <taxon>Ericales</taxon>
        <taxon>Ericaceae</taxon>
        <taxon>Ericoideae</taxon>
        <taxon>Rhodoreae</taxon>
        <taxon>Rhododendron</taxon>
    </lineage>
</organism>